<keyword evidence="11" id="KW-1185">Reference proteome</keyword>
<dbReference type="PIRSF" id="PIRSF000137">
    <property type="entry name" value="Alcohol_oxidase"/>
    <property type="match status" value="1"/>
</dbReference>
<dbReference type="PANTHER" id="PTHR11552">
    <property type="entry name" value="GLUCOSE-METHANOL-CHOLINE GMC OXIDOREDUCTASE"/>
    <property type="match status" value="1"/>
</dbReference>
<evidence type="ECO:0000256" key="5">
    <source>
        <dbReference type="PIRSR" id="PIRSR000137-1"/>
    </source>
</evidence>
<evidence type="ECO:0000259" key="8">
    <source>
        <dbReference type="PROSITE" id="PS00623"/>
    </source>
</evidence>
<accession>A0A0H2S1H3</accession>
<feature type="domain" description="Glucose-methanol-choline oxidoreductase N-terminal" evidence="8">
    <location>
        <begin position="82"/>
        <end position="105"/>
    </location>
</feature>
<evidence type="ECO:0000256" key="3">
    <source>
        <dbReference type="ARBA" id="ARBA00022630"/>
    </source>
</evidence>
<dbReference type="InterPro" id="IPR007867">
    <property type="entry name" value="GMC_OxRtase_C"/>
</dbReference>
<dbReference type="AlphaFoldDB" id="A0A0H2S1H3"/>
<dbReference type="GO" id="GO:0050660">
    <property type="term" value="F:flavin adenine dinucleotide binding"/>
    <property type="evidence" value="ECO:0007669"/>
    <property type="project" value="InterPro"/>
</dbReference>
<dbReference type="PROSITE" id="PS00623">
    <property type="entry name" value="GMC_OXRED_1"/>
    <property type="match status" value="1"/>
</dbReference>
<dbReference type="Pfam" id="PF00732">
    <property type="entry name" value="GMC_oxred_N"/>
    <property type="match status" value="1"/>
</dbReference>
<gene>
    <name evidence="10" type="ORF">SCHPADRAFT_824483</name>
</gene>
<name>A0A0H2S1H3_9AGAM</name>
<dbReference type="SUPFAM" id="SSF54373">
    <property type="entry name" value="FAD-linked reductases, C-terminal domain"/>
    <property type="match status" value="1"/>
</dbReference>
<organism evidence="10 11">
    <name type="scientific">Schizopora paradoxa</name>
    <dbReference type="NCBI Taxonomy" id="27342"/>
    <lineage>
        <taxon>Eukaryota</taxon>
        <taxon>Fungi</taxon>
        <taxon>Dikarya</taxon>
        <taxon>Basidiomycota</taxon>
        <taxon>Agaricomycotina</taxon>
        <taxon>Agaricomycetes</taxon>
        <taxon>Hymenochaetales</taxon>
        <taxon>Schizoporaceae</taxon>
        <taxon>Schizopora</taxon>
    </lineage>
</organism>
<evidence type="ECO:0000313" key="10">
    <source>
        <dbReference type="EMBL" id="KLO15613.1"/>
    </source>
</evidence>
<protein>
    <submittedName>
        <fullName evidence="10">Aryl-alcohol oxidase-like protein</fullName>
    </submittedName>
</protein>
<dbReference type="Proteomes" id="UP000053477">
    <property type="component" value="Unassembled WGS sequence"/>
</dbReference>
<evidence type="ECO:0000256" key="6">
    <source>
        <dbReference type="PIRSR" id="PIRSR000137-2"/>
    </source>
</evidence>
<feature type="binding site" evidence="6">
    <location>
        <position position="233"/>
    </location>
    <ligand>
        <name>FAD</name>
        <dbReference type="ChEBI" id="CHEBI:57692"/>
    </ligand>
</feature>
<reference evidence="10 11" key="1">
    <citation type="submission" date="2015-04" db="EMBL/GenBank/DDBJ databases">
        <title>Complete genome sequence of Schizopora paradoxa KUC8140, a cosmopolitan wood degrader in East Asia.</title>
        <authorList>
            <consortium name="DOE Joint Genome Institute"/>
            <person name="Min B."/>
            <person name="Park H."/>
            <person name="Jang Y."/>
            <person name="Kim J.-J."/>
            <person name="Kim K.H."/>
            <person name="Pangilinan J."/>
            <person name="Lipzen A."/>
            <person name="Riley R."/>
            <person name="Grigoriev I.V."/>
            <person name="Spatafora J.W."/>
            <person name="Choi I.-G."/>
        </authorList>
    </citation>
    <scope>NUCLEOTIDE SEQUENCE [LARGE SCALE GENOMIC DNA]</scope>
    <source>
        <strain evidence="10 11">KUC8140</strain>
    </source>
</reference>
<dbReference type="InterPro" id="IPR036188">
    <property type="entry name" value="FAD/NAD-bd_sf"/>
</dbReference>
<comment type="similarity">
    <text evidence="2 7">Belongs to the GMC oxidoreductase family.</text>
</comment>
<dbReference type="InParanoid" id="A0A0H2S1H3"/>
<dbReference type="STRING" id="27342.A0A0H2S1H3"/>
<dbReference type="EMBL" id="KQ085927">
    <property type="protein sequence ID" value="KLO15613.1"/>
    <property type="molecule type" value="Genomic_DNA"/>
</dbReference>
<dbReference type="PANTHER" id="PTHR11552:SF147">
    <property type="entry name" value="CHOLINE DEHYDROGENASE, MITOCHONDRIAL"/>
    <property type="match status" value="1"/>
</dbReference>
<evidence type="ECO:0000313" key="11">
    <source>
        <dbReference type="Proteomes" id="UP000053477"/>
    </source>
</evidence>
<dbReference type="Pfam" id="PF05199">
    <property type="entry name" value="GMC_oxred_C"/>
    <property type="match status" value="1"/>
</dbReference>
<dbReference type="InterPro" id="IPR012132">
    <property type="entry name" value="GMC_OxRdtase"/>
</dbReference>
<dbReference type="OrthoDB" id="269227at2759"/>
<comment type="cofactor">
    <cofactor evidence="1 6">
        <name>FAD</name>
        <dbReference type="ChEBI" id="CHEBI:57692"/>
    </cofactor>
</comment>
<dbReference type="SUPFAM" id="SSF51905">
    <property type="entry name" value="FAD/NAD(P)-binding domain"/>
    <property type="match status" value="1"/>
</dbReference>
<evidence type="ECO:0000256" key="1">
    <source>
        <dbReference type="ARBA" id="ARBA00001974"/>
    </source>
</evidence>
<feature type="domain" description="Glucose-methanol-choline oxidoreductase N-terminal" evidence="9">
    <location>
        <begin position="275"/>
        <end position="289"/>
    </location>
</feature>
<dbReference type="Gene3D" id="3.30.560.10">
    <property type="entry name" value="Glucose Oxidase, domain 3"/>
    <property type="match status" value="1"/>
</dbReference>
<sequence length="574" mass="61206">MLEFCSDKSVGGTAGNVVANRLTEDPGATVLVIEAGISNEGQEDIIVPFFGVQASPDTIWTWNYTTTPQAALNNRIVNYPRGRVLGGSSSINFMIYTRGPMDDFNRYAEFTGDEGWSWNSLQEFILKARSLVPPADRHNVTGMIDPAIHGTNGNIEISIRGSEIAIDDMVIQTTRQLAGEFPFNLDMNSGNPLGVGWTQSSIGNSKRSSSATGYLASQFLSRPNLDVILETQVTKIFKSGTSNGLPVFGGVEFAQSSSGPRYNVTASKEVVLSAGAVNTPQILMLSGIGDKTALGNLGIETLVDSPDVGQNFIDHPLLSSQFTVTGNDTSDSIAQNATLFQELFVEYNTTGQGTFVDGPADHLGWFRLPNNTTIFENTSDPSAGPTAPHHELLFSNGFASFTTETPTEGHFLSVLNAVVSPASRGTLTLNSTDPFDFPIIDPGLLSSPVDLAIMVESLKVARRFLTAPTWKNYIIAPFGASANLTTDADFEAFARANTGTVFHPAGTAAMAPKNSAPGVGVVNSDLTVRGVSGLRVVDASVFPFIPAAHPQSAVYVFSERASSLIKEKWGLSSK</sequence>
<dbReference type="PROSITE" id="PS00624">
    <property type="entry name" value="GMC_OXRED_2"/>
    <property type="match status" value="1"/>
</dbReference>
<feature type="active site" description="Proton donor" evidence="5">
    <location>
        <position position="503"/>
    </location>
</feature>
<evidence type="ECO:0000256" key="4">
    <source>
        <dbReference type="ARBA" id="ARBA00022827"/>
    </source>
</evidence>
<keyword evidence="4 6" id="KW-0274">FAD</keyword>
<evidence type="ECO:0000256" key="7">
    <source>
        <dbReference type="RuleBase" id="RU003968"/>
    </source>
</evidence>
<keyword evidence="3 7" id="KW-0285">Flavoprotein</keyword>
<dbReference type="GO" id="GO:0016614">
    <property type="term" value="F:oxidoreductase activity, acting on CH-OH group of donors"/>
    <property type="evidence" value="ECO:0007669"/>
    <property type="project" value="InterPro"/>
</dbReference>
<dbReference type="Gene3D" id="3.50.50.60">
    <property type="entry name" value="FAD/NAD(P)-binding domain"/>
    <property type="match status" value="1"/>
</dbReference>
<proteinExistence type="inferred from homology"/>
<evidence type="ECO:0000259" key="9">
    <source>
        <dbReference type="PROSITE" id="PS00624"/>
    </source>
</evidence>
<evidence type="ECO:0000256" key="2">
    <source>
        <dbReference type="ARBA" id="ARBA00010790"/>
    </source>
</evidence>
<feature type="binding site" evidence="6">
    <location>
        <begin position="550"/>
        <end position="551"/>
    </location>
    <ligand>
        <name>FAD</name>
        <dbReference type="ChEBI" id="CHEBI:57692"/>
    </ligand>
</feature>
<feature type="active site" description="Proton acceptor" evidence="5">
    <location>
        <position position="549"/>
    </location>
</feature>
<feature type="binding site" evidence="6">
    <location>
        <position position="84"/>
    </location>
    <ligand>
        <name>FAD</name>
        <dbReference type="ChEBI" id="CHEBI:57692"/>
    </ligand>
</feature>
<dbReference type="InterPro" id="IPR000172">
    <property type="entry name" value="GMC_OxRdtase_N"/>
</dbReference>